<evidence type="ECO:0000256" key="5">
    <source>
        <dbReference type="ARBA" id="ARBA00022723"/>
    </source>
</evidence>
<keyword evidence="8 11" id="KW-0694">RNA-binding</keyword>
<dbReference type="AlphaFoldDB" id="A0A183DSF2"/>
<dbReference type="PROSITE" id="PS51959">
    <property type="entry name" value="ENDOU"/>
    <property type="match status" value="1"/>
</dbReference>
<comment type="similarity">
    <text evidence="2 11">Belongs to the ENDOU family.</text>
</comment>
<dbReference type="OrthoDB" id="430326at2759"/>
<reference evidence="13 14" key="2">
    <citation type="submission" date="2018-11" db="EMBL/GenBank/DDBJ databases">
        <authorList>
            <consortium name="Pathogen Informatics"/>
        </authorList>
    </citation>
    <scope>NUCLEOTIDE SEQUENCE [LARGE SCALE GENOMIC DNA]</scope>
</reference>
<accession>A0A183DSF2</accession>
<reference evidence="15" key="1">
    <citation type="submission" date="2016-06" db="UniProtKB">
        <authorList>
            <consortium name="WormBaseParasite"/>
        </authorList>
    </citation>
    <scope>IDENTIFICATION</scope>
</reference>
<sequence length="290" mass="33809">MDSIPQFRLQETEIKSLVDELRVKDVNKAGPGQILLDFEGPNMQQKKALKLFKYVDPKLLEKETYRRFAKLTEFFEPQTGIAEKETQAKKKAVDEFIESLLNTTVWRRLYEFLNKKGHPFAKTLDTFRHWIRQLWFAQYSRAKGIPDTSGFEHIFMGEFKKGEVSGMHSWLRFFLLERNASQQLHYLGFSTRRANVMATVKFTWKNNLKPSGSFFIGSSPEFEMAVDTLCFLSSRPRGPCKFELEQCPFSMTSYDLIQKEKLYIGTIYPTAGKMTDTCRRCNMNGTKNCM</sequence>
<dbReference type="GO" id="GO:0003723">
    <property type="term" value="F:RNA binding"/>
    <property type="evidence" value="ECO:0007669"/>
    <property type="project" value="UniProtKB-UniRule"/>
</dbReference>
<evidence type="ECO:0000313" key="15">
    <source>
        <dbReference type="WBParaSite" id="GPUH_0001165701-mRNA-1"/>
    </source>
</evidence>
<dbReference type="PANTHER" id="PTHR12439:SF11">
    <property type="entry name" value="URIDYLATE-SPECIFIC ENDORIBONUCLEASE"/>
    <property type="match status" value="1"/>
</dbReference>
<dbReference type="WBParaSite" id="GPUH_0001165701-mRNA-1">
    <property type="protein sequence ID" value="GPUH_0001165701-mRNA-1"/>
    <property type="gene ID" value="GPUH_0001165701"/>
</dbReference>
<dbReference type="Pfam" id="PF09412">
    <property type="entry name" value="XendoU"/>
    <property type="match status" value="1"/>
</dbReference>
<gene>
    <name evidence="13" type="ORF">GPUH_LOCUS11643</name>
</gene>
<evidence type="ECO:0000256" key="1">
    <source>
        <dbReference type="ARBA" id="ARBA00001936"/>
    </source>
</evidence>
<keyword evidence="9 11" id="KW-0464">Manganese</keyword>
<dbReference type="InterPro" id="IPR039787">
    <property type="entry name" value="ENDOU"/>
</dbReference>
<evidence type="ECO:0000256" key="7">
    <source>
        <dbReference type="ARBA" id="ARBA00022801"/>
    </source>
</evidence>
<protein>
    <submittedName>
        <fullName evidence="15">Endoribonuclease</fullName>
    </submittedName>
</protein>
<dbReference type="GO" id="GO:0046872">
    <property type="term" value="F:metal ion binding"/>
    <property type="evidence" value="ECO:0007669"/>
    <property type="project" value="UniProtKB-UniRule"/>
</dbReference>
<dbReference type="Proteomes" id="UP000271098">
    <property type="component" value="Unassembled WGS sequence"/>
</dbReference>
<keyword evidence="7 11" id="KW-0378">Hydrolase</keyword>
<dbReference type="GO" id="GO:0016787">
    <property type="term" value="F:hydrolase activity"/>
    <property type="evidence" value="ECO:0007669"/>
    <property type="project" value="UniProtKB-KW"/>
</dbReference>
<evidence type="ECO:0000313" key="14">
    <source>
        <dbReference type="Proteomes" id="UP000271098"/>
    </source>
</evidence>
<evidence type="ECO:0000256" key="4">
    <source>
        <dbReference type="ARBA" id="ARBA00022722"/>
    </source>
</evidence>
<evidence type="ECO:0000256" key="8">
    <source>
        <dbReference type="ARBA" id="ARBA00022884"/>
    </source>
</evidence>
<dbReference type="GO" id="GO:0016829">
    <property type="term" value="F:lyase activity"/>
    <property type="evidence" value="ECO:0007669"/>
    <property type="project" value="UniProtKB-KW"/>
</dbReference>
<dbReference type="SUPFAM" id="SSF142877">
    <property type="entry name" value="EndoU-like"/>
    <property type="match status" value="1"/>
</dbReference>
<proteinExistence type="inferred from homology"/>
<evidence type="ECO:0000256" key="2">
    <source>
        <dbReference type="ARBA" id="ARBA00010168"/>
    </source>
</evidence>
<evidence type="ECO:0000256" key="11">
    <source>
        <dbReference type="RuleBase" id="RU367085"/>
    </source>
</evidence>
<name>A0A183DSF2_9BILA</name>
<evidence type="ECO:0000256" key="9">
    <source>
        <dbReference type="ARBA" id="ARBA00023211"/>
    </source>
</evidence>
<comment type="subunit">
    <text evidence="3 11">Monomer.</text>
</comment>
<dbReference type="PANTHER" id="PTHR12439">
    <property type="entry name" value="PLACENTAL PROTEIN 11-RELATED"/>
    <property type="match status" value="1"/>
</dbReference>
<keyword evidence="4 11" id="KW-0540">Nuclease</keyword>
<dbReference type="GO" id="GO:0004521">
    <property type="term" value="F:RNA endonuclease activity"/>
    <property type="evidence" value="ECO:0007669"/>
    <property type="project" value="UniProtKB-UniRule"/>
</dbReference>
<evidence type="ECO:0000256" key="6">
    <source>
        <dbReference type="ARBA" id="ARBA00022759"/>
    </source>
</evidence>
<evidence type="ECO:0000313" key="13">
    <source>
        <dbReference type="EMBL" id="VDN19048.1"/>
    </source>
</evidence>
<feature type="domain" description="EndoU" evidence="12">
    <location>
        <begin position="10"/>
        <end position="273"/>
    </location>
</feature>
<organism evidence="15">
    <name type="scientific">Gongylonema pulchrum</name>
    <dbReference type="NCBI Taxonomy" id="637853"/>
    <lineage>
        <taxon>Eukaryota</taxon>
        <taxon>Metazoa</taxon>
        <taxon>Ecdysozoa</taxon>
        <taxon>Nematoda</taxon>
        <taxon>Chromadorea</taxon>
        <taxon>Rhabditida</taxon>
        <taxon>Spirurina</taxon>
        <taxon>Spiruromorpha</taxon>
        <taxon>Spiruroidea</taxon>
        <taxon>Gongylonematidae</taxon>
        <taxon>Gongylonema</taxon>
    </lineage>
</organism>
<keyword evidence="5 11" id="KW-0479">Metal-binding</keyword>
<keyword evidence="10" id="KW-0456">Lyase</keyword>
<evidence type="ECO:0000256" key="10">
    <source>
        <dbReference type="ARBA" id="ARBA00023239"/>
    </source>
</evidence>
<dbReference type="InterPro" id="IPR018998">
    <property type="entry name" value="EndoU_C"/>
</dbReference>
<keyword evidence="14" id="KW-1185">Reference proteome</keyword>
<dbReference type="EMBL" id="UYRT01078692">
    <property type="protein sequence ID" value="VDN19048.1"/>
    <property type="molecule type" value="Genomic_DNA"/>
</dbReference>
<keyword evidence="6 11" id="KW-0255">Endonuclease</keyword>
<evidence type="ECO:0000256" key="3">
    <source>
        <dbReference type="ARBA" id="ARBA00011245"/>
    </source>
</evidence>
<evidence type="ECO:0000259" key="12">
    <source>
        <dbReference type="PROSITE" id="PS51959"/>
    </source>
</evidence>
<comment type="cofactor">
    <cofactor evidence="1 11">
        <name>Mn(2+)</name>
        <dbReference type="ChEBI" id="CHEBI:29035"/>
    </cofactor>
</comment>
<dbReference type="CDD" id="cd21159">
    <property type="entry name" value="XendoU"/>
    <property type="match status" value="1"/>
</dbReference>
<dbReference type="InterPro" id="IPR037227">
    <property type="entry name" value="EndoU-like"/>
</dbReference>